<sequence length="168" mass="18612">MAEHEPSRGRSDEWYTPPHIFEALRLTFDLDPCSPGPTHWVPAARVFTKDDDGLAQPWRGRVWMNPPFGGRHGHLPWLKKFLLHGNGIALVRAYTSSAWFHAYATCAEAMLFPKGKTKFIRPDGTIGRSPGHGIVLLSMGAVCNHALWQSGLGLWVPLGGRPLRLVAA</sequence>
<evidence type="ECO:0000313" key="2">
    <source>
        <dbReference type="Proteomes" id="UP000698752"/>
    </source>
</evidence>
<dbReference type="EMBL" id="JAAEDI010000018">
    <property type="protein sequence ID" value="MBR0651358.1"/>
    <property type="molecule type" value="Genomic_DNA"/>
</dbReference>
<dbReference type="GO" id="GO:0008168">
    <property type="term" value="F:methyltransferase activity"/>
    <property type="evidence" value="ECO:0007669"/>
    <property type="project" value="UniProtKB-KW"/>
</dbReference>
<gene>
    <name evidence="1" type="ORF">GXW78_16920</name>
</gene>
<evidence type="ECO:0000313" key="1">
    <source>
        <dbReference type="EMBL" id="MBR0651358.1"/>
    </source>
</evidence>
<dbReference type="RefSeq" id="WP_211870027.1">
    <property type="nucleotide sequence ID" value="NZ_JAAEDI010000018.1"/>
</dbReference>
<name>A0ABS5EK02_9PROT</name>
<dbReference type="InterPro" id="IPR008593">
    <property type="entry name" value="Dam_MeTrfase"/>
</dbReference>
<keyword evidence="1" id="KW-0808">Transferase</keyword>
<reference evidence="2" key="1">
    <citation type="journal article" date="2021" name="Syst. Appl. Microbiol.">
        <title>Roseomonas hellenica sp. nov., isolated from roots of wild-growing Alkanna tinctoria.</title>
        <authorList>
            <person name="Rat A."/>
            <person name="Naranjo H.D."/>
            <person name="Lebbe L."/>
            <person name="Cnockaert M."/>
            <person name="Krigas N."/>
            <person name="Grigoriadou K."/>
            <person name="Maloupa E."/>
            <person name="Willems A."/>
        </authorList>
    </citation>
    <scope>NUCLEOTIDE SEQUENCE [LARGE SCALE GENOMIC DNA]</scope>
    <source>
        <strain evidence="2">LMG 31159</strain>
    </source>
</reference>
<organism evidence="1 2">
    <name type="scientific">Neoroseomonas terrae</name>
    <dbReference type="NCBI Taxonomy" id="424799"/>
    <lineage>
        <taxon>Bacteria</taxon>
        <taxon>Pseudomonadati</taxon>
        <taxon>Pseudomonadota</taxon>
        <taxon>Alphaproteobacteria</taxon>
        <taxon>Acetobacterales</taxon>
        <taxon>Acetobacteraceae</taxon>
        <taxon>Neoroseomonas</taxon>
    </lineage>
</organism>
<proteinExistence type="predicted"/>
<dbReference type="Pfam" id="PF05869">
    <property type="entry name" value="Dam"/>
    <property type="match status" value="1"/>
</dbReference>
<keyword evidence="1" id="KW-0489">Methyltransferase</keyword>
<accession>A0ABS5EK02</accession>
<comment type="caution">
    <text evidence="1">The sequence shown here is derived from an EMBL/GenBank/DDBJ whole genome shotgun (WGS) entry which is preliminary data.</text>
</comment>
<dbReference type="GO" id="GO:0032259">
    <property type="term" value="P:methylation"/>
    <property type="evidence" value="ECO:0007669"/>
    <property type="project" value="UniProtKB-KW"/>
</dbReference>
<protein>
    <submittedName>
        <fullName evidence="1">Adenine methyltransferase</fullName>
    </submittedName>
</protein>
<keyword evidence="2" id="KW-1185">Reference proteome</keyword>
<dbReference type="Proteomes" id="UP000698752">
    <property type="component" value="Unassembled WGS sequence"/>
</dbReference>